<dbReference type="Proteomes" id="UP000677913">
    <property type="component" value="Unassembled WGS sequence"/>
</dbReference>
<protein>
    <recommendedName>
        <fullName evidence="4">Secreted protein</fullName>
    </recommendedName>
</protein>
<evidence type="ECO:0008006" key="4">
    <source>
        <dbReference type="Google" id="ProtNLM"/>
    </source>
</evidence>
<sequence>MNRAAAARRAPLAVAAWAGATAIASAVAWLGVDSVLLPAAETPPAVLAAGAQGRTGPSPLPSPDAGPATGSARAAVGAAPSRAHGSAPALSPTASSPTPSPSSSLSRYETAGGAVVLAISAHHVTLVSATPAAGYSVQNWSAAGWLRVDFSQGSTTYSVFATWNGYTPQVQIVGPSPSPS</sequence>
<dbReference type="AlphaFoldDB" id="A0A8J8BEU9"/>
<dbReference type="EMBL" id="JAGSXH010000042">
    <property type="protein sequence ID" value="MBS2964119.1"/>
    <property type="molecule type" value="Genomic_DNA"/>
</dbReference>
<evidence type="ECO:0000256" key="1">
    <source>
        <dbReference type="SAM" id="MobiDB-lite"/>
    </source>
</evidence>
<evidence type="ECO:0000313" key="2">
    <source>
        <dbReference type="EMBL" id="MBS2964119.1"/>
    </source>
</evidence>
<keyword evidence="3" id="KW-1185">Reference proteome</keyword>
<proteinExistence type="predicted"/>
<accession>A0A8J8BEU9</accession>
<feature type="region of interest" description="Disordered" evidence="1">
    <location>
        <begin position="49"/>
        <end position="106"/>
    </location>
</feature>
<feature type="compositionally biased region" description="Low complexity" evidence="1">
    <location>
        <begin position="67"/>
        <end position="106"/>
    </location>
</feature>
<gene>
    <name evidence="2" type="ORF">KGA66_13760</name>
</gene>
<comment type="caution">
    <text evidence="2">The sequence shown here is derived from an EMBL/GenBank/DDBJ whole genome shotgun (WGS) entry which is preliminary data.</text>
</comment>
<name>A0A8J8BEU9_9ACTN</name>
<reference evidence="2" key="1">
    <citation type="submission" date="2021-04" db="EMBL/GenBank/DDBJ databases">
        <title>Genome based classification of Actinospica acidithermotolerans sp. nov., an actinobacterium isolated from an Indonesian hot spring.</title>
        <authorList>
            <person name="Kusuma A.B."/>
            <person name="Putra K.E."/>
            <person name="Nafisah S."/>
            <person name="Loh J."/>
            <person name="Nouioui I."/>
            <person name="Goodfellow M."/>
        </authorList>
    </citation>
    <scope>NUCLEOTIDE SEQUENCE</scope>
    <source>
        <strain evidence="2">DSM 45618</strain>
    </source>
</reference>
<evidence type="ECO:0000313" key="3">
    <source>
        <dbReference type="Proteomes" id="UP000677913"/>
    </source>
</evidence>
<organism evidence="2 3">
    <name type="scientific">Actinocrinis puniceicyclus</name>
    <dbReference type="NCBI Taxonomy" id="977794"/>
    <lineage>
        <taxon>Bacteria</taxon>
        <taxon>Bacillati</taxon>
        <taxon>Actinomycetota</taxon>
        <taxon>Actinomycetes</taxon>
        <taxon>Catenulisporales</taxon>
        <taxon>Actinospicaceae</taxon>
        <taxon>Actinocrinis</taxon>
    </lineage>
</organism>
<dbReference type="RefSeq" id="WP_211468462.1">
    <property type="nucleotide sequence ID" value="NZ_JAGSXH010000042.1"/>
</dbReference>